<dbReference type="PANTHER" id="PTHR46098">
    <property type="entry name" value="TRNA (CYTOSINE(38)-C(5))-METHYLTRANSFERASE"/>
    <property type="match status" value="1"/>
</dbReference>
<organism evidence="9 10">
    <name type="scientific">Flexibacter flexilis DSM 6793</name>
    <dbReference type="NCBI Taxonomy" id="927664"/>
    <lineage>
        <taxon>Bacteria</taxon>
        <taxon>Pseudomonadati</taxon>
        <taxon>Bacteroidota</taxon>
        <taxon>Cytophagia</taxon>
        <taxon>Cytophagales</taxon>
        <taxon>Flexibacteraceae</taxon>
        <taxon>Flexibacter</taxon>
    </lineage>
</organism>
<keyword evidence="10" id="KW-1185">Reference proteome</keyword>
<dbReference type="PROSITE" id="PS51679">
    <property type="entry name" value="SAM_MT_C5"/>
    <property type="match status" value="1"/>
</dbReference>
<dbReference type="InterPro" id="IPR050750">
    <property type="entry name" value="C5-MTase"/>
</dbReference>
<dbReference type="GO" id="GO:0009307">
    <property type="term" value="P:DNA restriction-modification system"/>
    <property type="evidence" value="ECO:0007669"/>
    <property type="project" value="UniProtKB-KW"/>
</dbReference>
<evidence type="ECO:0000256" key="8">
    <source>
        <dbReference type="RuleBase" id="RU000416"/>
    </source>
</evidence>
<dbReference type="InterPro" id="IPR031303">
    <property type="entry name" value="C5_meth_CS"/>
</dbReference>
<dbReference type="Pfam" id="PF00145">
    <property type="entry name" value="DNA_methylase"/>
    <property type="match status" value="1"/>
</dbReference>
<evidence type="ECO:0000256" key="3">
    <source>
        <dbReference type="ARBA" id="ARBA00022679"/>
    </source>
</evidence>
<dbReference type="AlphaFoldDB" id="A0A1I1M771"/>
<gene>
    <name evidence="9" type="ORF">SAMN05421780_11065</name>
</gene>
<dbReference type="SUPFAM" id="SSF53335">
    <property type="entry name" value="S-adenosyl-L-methionine-dependent methyltransferases"/>
    <property type="match status" value="1"/>
</dbReference>
<keyword evidence="5" id="KW-0680">Restriction system</keyword>
<evidence type="ECO:0000313" key="10">
    <source>
        <dbReference type="Proteomes" id="UP000199514"/>
    </source>
</evidence>
<protein>
    <recommendedName>
        <fullName evidence="1">DNA (cytosine-5-)-methyltransferase</fullName>
        <ecNumber evidence="1">2.1.1.37</ecNumber>
    </recommendedName>
</protein>
<dbReference type="GO" id="GO:0032259">
    <property type="term" value="P:methylation"/>
    <property type="evidence" value="ECO:0007669"/>
    <property type="project" value="UniProtKB-KW"/>
</dbReference>
<keyword evidence="2 7" id="KW-0489">Methyltransferase</keyword>
<dbReference type="Proteomes" id="UP000199514">
    <property type="component" value="Unassembled WGS sequence"/>
</dbReference>
<dbReference type="EC" id="2.1.1.37" evidence="1"/>
<evidence type="ECO:0000256" key="1">
    <source>
        <dbReference type="ARBA" id="ARBA00011975"/>
    </source>
</evidence>
<evidence type="ECO:0000256" key="7">
    <source>
        <dbReference type="PROSITE-ProRule" id="PRU01016"/>
    </source>
</evidence>
<dbReference type="STRING" id="927664.SAMN05421780_11065"/>
<proteinExistence type="inferred from homology"/>
<name>A0A1I1M771_9BACT</name>
<dbReference type="GO" id="GO:0003886">
    <property type="term" value="F:DNA (cytosine-5-)-methyltransferase activity"/>
    <property type="evidence" value="ECO:0007669"/>
    <property type="project" value="UniProtKB-EC"/>
</dbReference>
<feature type="active site" evidence="7">
    <location>
        <position position="73"/>
    </location>
</feature>
<keyword evidence="3 7" id="KW-0808">Transferase</keyword>
<accession>A0A1I1M771</accession>
<dbReference type="EMBL" id="FOLE01000010">
    <property type="protein sequence ID" value="SFC81357.1"/>
    <property type="molecule type" value="Genomic_DNA"/>
</dbReference>
<keyword evidence="4 7" id="KW-0949">S-adenosyl-L-methionine</keyword>
<evidence type="ECO:0000256" key="6">
    <source>
        <dbReference type="ARBA" id="ARBA00047422"/>
    </source>
</evidence>
<dbReference type="PRINTS" id="PR00105">
    <property type="entry name" value="C5METTRFRASE"/>
</dbReference>
<evidence type="ECO:0000256" key="2">
    <source>
        <dbReference type="ARBA" id="ARBA00022603"/>
    </source>
</evidence>
<evidence type="ECO:0000313" key="9">
    <source>
        <dbReference type="EMBL" id="SFC81357.1"/>
    </source>
</evidence>
<dbReference type="InterPro" id="IPR029063">
    <property type="entry name" value="SAM-dependent_MTases_sf"/>
</dbReference>
<sequence>MITHGSLFSGIGGFDYPAAMMGWHNVFQCEIDTYCQDLLSLRYPNTRKHFNIFDFDAKIYENKITVLSGGFPCQPFSVAGKRNARNDDRHLWPEMLRVIDEIKPLYVVAENVSGILTAENGLVIKQILADLESLGYHTLILEIPASGAGAPHERKRIWFVAHAAGANDGSHFRTAQERQTSQFRSDFVEGNTTNAHGERFLQPRFTLTTETRDNQSELLWRNHWRTWPVKPSLCRNHDGIPDGLHRHQLKGLGNAIVPQVAYRIFQSIQYAHGRTT</sequence>
<dbReference type="OrthoDB" id="32195at2"/>
<dbReference type="PROSITE" id="PS00095">
    <property type="entry name" value="C5_MTASE_2"/>
    <property type="match status" value="1"/>
</dbReference>
<dbReference type="Gene3D" id="3.40.50.150">
    <property type="entry name" value="Vaccinia Virus protein VP39"/>
    <property type="match status" value="1"/>
</dbReference>
<dbReference type="RefSeq" id="WP_091515047.1">
    <property type="nucleotide sequence ID" value="NZ_FOLE01000010.1"/>
</dbReference>
<evidence type="ECO:0000256" key="4">
    <source>
        <dbReference type="ARBA" id="ARBA00022691"/>
    </source>
</evidence>
<reference evidence="9 10" key="1">
    <citation type="submission" date="2016-10" db="EMBL/GenBank/DDBJ databases">
        <authorList>
            <person name="de Groot N.N."/>
        </authorList>
    </citation>
    <scope>NUCLEOTIDE SEQUENCE [LARGE SCALE GENOMIC DNA]</scope>
    <source>
        <strain evidence="9 10">DSM 6793</strain>
    </source>
</reference>
<dbReference type="NCBIfam" id="TIGR00675">
    <property type="entry name" value="dcm"/>
    <property type="match status" value="1"/>
</dbReference>
<dbReference type="PANTHER" id="PTHR46098:SF1">
    <property type="entry name" value="TRNA (CYTOSINE(38)-C(5))-METHYLTRANSFERASE"/>
    <property type="match status" value="1"/>
</dbReference>
<comment type="similarity">
    <text evidence="7 8">Belongs to the class I-like SAM-binding methyltransferase superfamily. C5-methyltransferase family.</text>
</comment>
<comment type="catalytic activity">
    <reaction evidence="6">
        <text>a 2'-deoxycytidine in DNA + S-adenosyl-L-methionine = a 5-methyl-2'-deoxycytidine in DNA + S-adenosyl-L-homocysteine + H(+)</text>
        <dbReference type="Rhea" id="RHEA:13681"/>
        <dbReference type="Rhea" id="RHEA-COMP:11369"/>
        <dbReference type="Rhea" id="RHEA-COMP:11370"/>
        <dbReference type="ChEBI" id="CHEBI:15378"/>
        <dbReference type="ChEBI" id="CHEBI:57856"/>
        <dbReference type="ChEBI" id="CHEBI:59789"/>
        <dbReference type="ChEBI" id="CHEBI:85452"/>
        <dbReference type="ChEBI" id="CHEBI:85454"/>
        <dbReference type="EC" id="2.1.1.37"/>
    </reaction>
</comment>
<dbReference type="InterPro" id="IPR001525">
    <property type="entry name" value="C5_MeTfrase"/>
</dbReference>
<evidence type="ECO:0000256" key="5">
    <source>
        <dbReference type="ARBA" id="ARBA00022747"/>
    </source>
</evidence>